<keyword evidence="2" id="KW-1185">Reference proteome</keyword>
<gene>
    <name evidence="1" type="ORF">F6S87_03900</name>
</gene>
<dbReference type="AlphaFoldDB" id="A0A6I5NBA4"/>
<proteinExistence type="predicted"/>
<name>A0A6I5NBA4_9BIFI</name>
<protein>
    <submittedName>
        <fullName evidence="1">Uncharacterized protein</fullName>
    </submittedName>
</protein>
<evidence type="ECO:0000313" key="1">
    <source>
        <dbReference type="EMBL" id="NEG69760.1"/>
    </source>
</evidence>
<dbReference type="EMBL" id="VYSG01000001">
    <property type="protein sequence ID" value="NEG69760.1"/>
    <property type="molecule type" value="Genomic_DNA"/>
</dbReference>
<sequence length="122" mass="13352">MTVHQIILFVEFFFLFAAVRLSVDQIGRLPIMPVSAAFVTGVSCVFPDELEARSCSGGARRDLPSSLPDKLEAGSCFRGLKRDLLSNFPDELEAGTCFGGLGRDLPSSLPDKLERRSRFEGV</sequence>
<organism evidence="1 2">
    <name type="scientific">Bifidobacterium choloepi</name>
    <dbReference type="NCBI Taxonomy" id="2614131"/>
    <lineage>
        <taxon>Bacteria</taxon>
        <taxon>Bacillati</taxon>
        <taxon>Actinomycetota</taxon>
        <taxon>Actinomycetes</taxon>
        <taxon>Bifidobacteriales</taxon>
        <taxon>Bifidobacteriaceae</taxon>
        <taxon>Bifidobacterium</taxon>
    </lineage>
</organism>
<accession>A0A6I5NBA4</accession>
<comment type="caution">
    <text evidence="1">The sequence shown here is derived from an EMBL/GenBank/DDBJ whole genome shotgun (WGS) entry which is preliminary data.</text>
</comment>
<dbReference type="RefSeq" id="WP_163227290.1">
    <property type="nucleotide sequence ID" value="NZ_VYSG01000001.1"/>
</dbReference>
<reference evidence="1 2" key="1">
    <citation type="submission" date="2019-09" db="EMBL/GenBank/DDBJ databases">
        <title>Phylogenetic characterization of a novel taxon of the genus Bifidobacterium: Bifidobacterium choloepi sp. nov.</title>
        <authorList>
            <person name="Modesto M."/>
            <person name="Satti M."/>
        </authorList>
    </citation>
    <scope>NUCLEOTIDE SEQUENCE [LARGE SCALE GENOMIC DNA]</scope>
    <source>
        <strain evidence="1 2">BRDM6</strain>
    </source>
</reference>
<dbReference type="Proteomes" id="UP000469292">
    <property type="component" value="Unassembled WGS sequence"/>
</dbReference>
<evidence type="ECO:0000313" key="2">
    <source>
        <dbReference type="Proteomes" id="UP000469292"/>
    </source>
</evidence>